<evidence type="ECO:0000256" key="1">
    <source>
        <dbReference type="SAM" id="MobiDB-lite"/>
    </source>
</evidence>
<dbReference type="InterPro" id="IPR058463">
    <property type="entry name" value="DUF8150"/>
</dbReference>
<dbReference type="Pfam" id="PF26477">
    <property type="entry name" value="DUF8150"/>
    <property type="match status" value="1"/>
</dbReference>
<proteinExistence type="predicted"/>
<gene>
    <name evidence="2" type="ORF">ASZ90_016401</name>
</gene>
<sequence>MNPPDPEFREKNRRERIRFAKQSAAGVRSVQNEVWSERHCTLINALLANRRSLPITREQYLGMIASARQRSDRRRGSPVMPSRMQSDPPEGSPR</sequence>
<evidence type="ECO:0000313" key="2">
    <source>
        <dbReference type="EMBL" id="KUG13189.1"/>
    </source>
</evidence>
<feature type="region of interest" description="Disordered" evidence="1">
    <location>
        <begin position="64"/>
        <end position="94"/>
    </location>
</feature>
<dbReference type="AlphaFoldDB" id="A0A0W8EX54"/>
<accession>A0A0W8EX54</accession>
<organism evidence="2">
    <name type="scientific">hydrocarbon metagenome</name>
    <dbReference type="NCBI Taxonomy" id="938273"/>
    <lineage>
        <taxon>unclassified sequences</taxon>
        <taxon>metagenomes</taxon>
        <taxon>ecological metagenomes</taxon>
    </lineage>
</organism>
<name>A0A0W8EX54_9ZZZZ</name>
<protein>
    <submittedName>
        <fullName evidence="2">Uncharacterized protein</fullName>
    </submittedName>
</protein>
<comment type="caution">
    <text evidence="2">The sequence shown here is derived from an EMBL/GenBank/DDBJ whole genome shotgun (WGS) entry which is preliminary data.</text>
</comment>
<reference evidence="2" key="1">
    <citation type="journal article" date="2015" name="Proc. Natl. Acad. Sci. U.S.A.">
        <title>Networks of energetic and metabolic interactions define dynamics in microbial communities.</title>
        <authorList>
            <person name="Embree M."/>
            <person name="Liu J.K."/>
            <person name="Al-Bassam M.M."/>
            <person name="Zengler K."/>
        </authorList>
    </citation>
    <scope>NUCLEOTIDE SEQUENCE</scope>
</reference>
<dbReference type="EMBL" id="LNQE01001721">
    <property type="protein sequence ID" value="KUG13189.1"/>
    <property type="molecule type" value="Genomic_DNA"/>
</dbReference>